<dbReference type="GO" id="GO:0003677">
    <property type="term" value="F:DNA binding"/>
    <property type="evidence" value="ECO:0007669"/>
    <property type="project" value="InterPro"/>
</dbReference>
<evidence type="ECO:0000313" key="2">
    <source>
        <dbReference type="EMBL" id="KEZ78352.1"/>
    </source>
</evidence>
<keyword evidence="3" id="KW-1185">Reference proteome</keyword>
<dbReference type="NCBIfam" id="TIGR01913">
    <property type="entry name" value="bet_lambda"/>
    <property type="match status" value="1"/>
</dbReference>
<accession>A0A084INR8</accession>
<name>A0A084INR8_SALHC</name>
<dbReference type="EMBL" id="APNK01000005">
    <property type="protein sequence ID" value="KEZ78352.1"/>
    <property type="molecule type" value="Genomic_DNA"/>
</dbReference>
<sequence>MTNGASNQGRSGGQKKLIERIGDKYGVDANKMLSTLTATAFRQKNDQPITNEQMMALLVVADQYNLNPFTKEIYAFPDKNAGIVPIVGVDGWSRIINEHDSFDGMDFEASDEFIELDKHHKKCPEYITCRMYRKDRSRPVEITEYLDEVYRPPFMKNGNPMIGPWQSHTKRFLRHKAMIQCARLAFGFVGIFDQDEAERIVQGEVVSSERNGAAPPARQTEAPAAAERTLNDQQQNQVQAAIEESGADKAGLLKQLGVASIDQIPVTRFSLVMDRINAQTEDA</sequence>
<dbReference type="AlphaFoldDB" id="A0A084INR8"/>
<comment type="caution">
    <text evidence="2">The sequence shown here is derived from an EMBL/GenBank/DDBJ whole genome shotgun (WGS) entry which is preliminary data.</text>
</comment>
<dbReference type="PATRIC" id="fig|1304275.5.peg.1149"/>
<dbReference type="InterPro" id="IPR010183">
    <property type="entry name" value="Phage_lambda_Bet"/>
</dbReference>
<dbReference type="GO" id="GO:0006310">
    <property type="term" value="P:DNA recombination"/>
    <property type="evidence" value="ECO:0007669"/>
    <property type="project" value="InterPro"/>
</dbReference>
<organism evidence="2 3">
    <name type="scientific">Salinisphaera hydrothermalis (strain C41B8)</name>
    <dbReference type="NCBI Taxonomy" id="1304275"/>
    <lineage>
        <taxon>Bacteria</taxon>
        <taxon>Pseudomonadati</taxon>
        <taxon>Pseudomonadota</taxon>
        <taxon>Gammaproteobacteria</taxon>
        <taxon>Salinisphaerales</taxon>
        <taxon>Salinisphaeraceae</taxon>
        <taxon>Salinisphaera</taxon>
    </lineage>
</organism>
<proteinExistence type="predicted"/>
<protein>
    <submittedName>
        <fullName evidence="2">Recombination protein BET</fullName>
    </submittedName>
</protein>
<dbReference type="eggNOG" id="ENOG502Z8PY">
    <property type="taxonomic scope" value="Bacteria"/>
</dbReference>
<dbReference type="Pfam" id="PF03837">
    <property type="entry name" value="RecT"/>
    <property type="match status" value="1"/>
</dbReference>
<evidence type="ECO:0000313" key="3">
    <source>
        <dbReference type="Proteomes" id="UP000028302"/>
    </source>
</evidence>
<dbReference type="RefSeq" id="WP_051883132.1">
    <property type="nucleotide sequence ID" value="NZ_APNK01000005.1"/>
</dbReference>
<dbReference type="Proteomes" id="UP000028302">
    <property type="component" value="Unassembled WGS sequence"/>
</dbReference>
<reference evidence="2 3" key="1">
    <citation type="submission" date="2013-03" db="EMBL/GenBank/DDBJ databases">
        <title>Salinisphaera hydrothermalis C41B8 Genome Sequencing.</title>
        <authorList>
            <person name="Li C."/>
            <person name="Lai Q."/>
            <person name="Shao Z."/>
        </authorList>
    </citation>
    <scope>NUCLEOTIDE SEQUENCE [LARGE SCALE GENOMIC DNA]</scope>
    <source>
        <strain evidence="2 3">C41B8</strain>
    </source>
</reference>
<dbReference type="STRING" id="1304275.C41B8_05603"/>
<gene>
    <name evidence="2" type="ORF">C41B8_05603</name>
</gene>
<feature type="region of interest" description="Disordered" evidence="1">
    <location>
        <begin position="206"/>
        <end position="235"/>
    </location>
</feature>
<dbReference type="InterPro" id="IPR018330">
    <property type="entry name" value="RecT_fam"/>
</dbReference>
<evidence type="ECO:0000256" key="1">
    <source>
        <dbReference type="SAM" id="MobiDB-lite"/>
    </source>
</evidence>
<dbReference type="OrthoDB" id="8909920at2"/>